<dbReference type="EMBL" id="CP071446">
    <property type="protein sequence ID" value="QTA37847.1"/>
    <property type="molecule type" value="Genomic_DNA"/>
</dbReference>
<name>A0ABX7S899_9BACT</name>
<organism evidence="1 2">
    <name type="scientific">Thermosipho ferrireducens</name>
    <dbReference type="NCBI Taxonomy" id="2571116"/>
    <lineage>
        <taxon>Bacteria</taxon>
        <taxon>Thermotogati</taxon>
        <taxon>Thermotogota</taxon>
        <taxon>Thermotogae</taxon>
        <taxon>Thermotogales</taxon>
        <taxon>Fervidobacteriaceae</taxon>
        <taxon>Thermosipho</taxon>
    </lineage>
</organism>
<keyword evidence="2" id="KW-1185">Reference proteome</keyword>
<dbReference type="RefSeq" id="WP_207566568.1">
    <property type="nucleotide sequence ID" value="NZ_CP071446.1"/>
</dbReference>
<gene>
    <name evidence="1" type="ORF">JYK00_09010</name>
</gene>
<evidence type="ECO:0000313" key="1">
    <source>
        <dbReference type="EMBL" id="QTA37847.1"/>
    </source>
</evidence>
<protein>
    <submittedName>
        <fullName evidence="1">Uncharacterized protein</fullName>
    </submittedName>
</protein>
<dbReference type="Proteomes" id="UP000671862">
    <property type="component" value="Chromosome"/>
</dbReference>
<proteinExistence type="predicted"/>
<accession>A0ABX7S899</accession>
<reference evidence="1 2" key="1">
    <citation type="submission" date="2021-03" db="EMBL/GenBank/DDBJ databases">
        <title>Thermosipho ferrireducens sp.nov., an anaerobic thermophilic iron-reducing bacterium isolated from a deep-sea hydrothermal sulfide deposits.</title>
        <authorList>
            <person name="Zeng X."/>
            <person name="Chen Y."/>
            <person name="Shao Z."/>
        </authorList>
    </citation>
    <scope>NUCLEOTIDE SEQUENCE [LARGE SCALE GENOMIC DNA]</scope>
    <source>
        <strain evidence="1 2">JL129W03</strain>
    </source>
</reference>
<evidence type="ECO:0000313" key="2">
    <source>
        <dbReference type="Proteomes" id="UP000671862"/>
    </source>
</evidence>
<sequence>MRIARNIIDTLKMELGLINIKQTNLIKKPDIFNIQVDYSVSLFKISLSCPKVLDSSLKNSVTIHENFQITGSNIRIKSGIFQNESFILNDSSLKIQESDLKSLPKIEEEVTIFSKKINLNPGLKERKIKFQTRILSNSALPPLLIIVFHPEKFVDRSKVIKATQKILNSAGSRNIKFLGFYKNIPVGFSKRIIYSNGKLIVFLNNKGLDIFKDVFAFKVNGKFHVEVL</sequence>